<organism evidence="1 2">
    <name type="scientific">Sphingomonas hankookensis</name>
    <dbReference type="NCBI Taxonomy" id="563996"/>
    <lineage>
        <taxon>Bacteria</taxon>
        <taxon>Pseudomonadati</taxon>
        <taxon>Pseudomonadota</taxon>
        <taxon>Alphaproteobacteria</taxon>
        <taxon>Sphingomonadales</taxon>
        <taxon>Sphingomonadaceae</taxon>
        <taxon>Sphingomonas</taxon>
    </lineage>
</organism>
<accession>A0ABR5YDS0</accession>
<evidence type="ECO:0008006" key="3">
    <source>
        <dbReference type="Google" id="ProtNLM"/>
    </source>
</evidence>
<comment type="caution">
    <text evidence="1">The sequence shown here is derived from an EMBL/GenBank/DDBJ whole genome shotgun (WGS) entry which is preliminary data.</text>
</comment>
<gene>
    <name evidence="1" type="ORF">AVT10_12570</name>
</gene>
<evidence type="ECO:0000313" key="1">
    <source>
        <dbReference type="EMBL" id="KZE16323.1"/>
    </source>
</evidence>
<dbReference type="Proteomes" id="UP000076609">
    <property type="component" value="Unassembled WGS sequence"/>
</dbReference>
<protein>
    <recommendedName>
        <fullName evidence="3">Lipoprotein</fullName>
    </recommendedName>
</protein>
<reference evidence="2" key="1">
    <citation type="submission" date="2016-01" db="EMBL/GenBank/DDBJ databases">
        <title>Draft genome of Chromobacterium sp. F49.</title>
        <authorList>
            <person name="Hong K.W."/>
        </authorList>
    </citation>
    <scope>NUCLEOTIDE SEQUENCE [LARGE SCALE GENOMIC DNA]</scope>
    <source>
        <strain evidence="2">CN3</strain>
    </source>
</reference>
<proteinExistence type="predicted"/>
<evidence type="ECO:0000313" key="2">
    <source>
        <dbReference type="Proteomes" id="UP000076609"/>
    </source>
</evidence>
<sequence>MIRLTAALLGGALLAGCGNSSVPEAQATMNNTVDLRHLVETEVAGNGIERYPLEGVEIPTPSDPQSRYEVLRQRRTAAGTIIAILRQQRGDRFVYARTELDCERDLFHVVGVADTRAHVETNVAHDGPLRPTTGLPLRQELSSFICQRASASA</sequence>
<dbReference type="RefSeq" id="WP_066689489.1">
    <property type="nucleotide sequence ID" value="NZ_CP117025.1"/>
</dbReference>
<keyword evidence="2" id="KW-1185">Reference proteome</keyword>
<dbReference type="EMBL" id="LQQO01000008">
    <property type="protein sequence ID" value="KZE16323.1"/>
    <property type="molecule type" value="Genomic_DNA"/>
</dbReference>
<dbReference type="PROSITE" id="PS51257">
    <property type="entry name" value="PROKAR_LIPOPROTEIN"/>
    <property type="match status" value="1"/>
</dbReference>
<name>A0ABR5YDS0_9SPHN</name>